<dbReference type="SUPFAM" id="SSF47240">
    <property type="entry name" value="Ferritin-like"/>
    <property type="match status" value="1"/>
</dbReference>
<organism evidence="2 3">
    <name type="scientific">Aminipila terrae</name>
    <dbReference type="NCBI Taxonomy" id="2697030"/>
    <lineage>
        <taxon>Bacteria</taxon>
        <taxon>Bacillati</taxon>
        <taxon>Bacillota</taxon>
        <taxon>Clostridia</taxon>
        <taxon>Peptostreptococcales</taxon>
        <taxon>Anaerovoracaceae</taxon>
        <taxon>Aminipila</taxon>
    </lineage>
</organism>
<keyword evidence="2" id="KW-0946">Virion</keyword>
<dbReference type="KEGG" id="amic:Ami3637_03325"/>
<accession>A0A6P1MBZ1</accession>
<dbReference type="Proteomes" id="UP000463883">
    <property type="component" value="Chromosome"/>
</dbReference>
<dbReference type="InterPro" id="IPR012851">
    <property type="entry name" value="Spore_coat_CotF-like"/>
</dbReference>
<proteinExistence type="predicted"/>
<dbReference type="Gene3D" id="1.20.1260.10">
    <property type="match status" value="1"/>
</dbReference>
<dbReference type="InterPro" id="IPR009078">
    <property type="entry name" value="Ferritin-like_SF"/>
</dbReference>
<evidence type="ECO:0000256" key="1">
    <source>
        <dbReference type="SAM" id="MobiDB-lite"/>
    </source>
</evidence>
<reference evidence="2 3" key="1">
    <citation type="submission" date="2020-01" db="EMBL/GenBank/DDBJ databases">
        <title>Genomic analysis of Aminipila sp. CBA3637.</title>
        <authorList>
            <person name="Kim Y.B."/>
            <person name="Roh S.W."/>
        </authorList>
    </citation>
    <scope>NUCLEOTIDE SEQUENCE [LARGE SCALE GENOMIC DNA]</scope>
    <source>
        <strain evidence="2 3">CBA3637</strain>
    </source>
</reference>
<evidence type="ECO:0000313" key="3">
    <source>
        <dbReference type="Proteomes" id="UP000463883"/>
    </source>
</evidence>
<keyword evidence="3" id="KW-1185">Reference proteome</keyword>
<gene>
    <name evidence="2" type="ORF">Ami3637_03325</name>
</gene>
<feature type="compositionally biased region" description="Low complexity" evidence="1">
    <location>
        <begin position="77"/>
        <end position="91"/>
    </location>
</feature>
<evidence type="ECO:0000313" key="2">
    <source>
        <dbReference type="EMBL" id="QHI71542.1"/>
    </source>
</evidence>
<feature type="compositionally biased region" description="Polar residues" evidence="1">
    <location>
        <begin position="59"/>
        <end position="75"/>
    </location>
</feature>
<keyword evidence="2" id="KW-0167">Capsid protein</keyword>
<protein>
    <submittedName>
        <fullName evidence="2">Spore coat protein</fullName>
    </submittedName>
</protein>
<dbReference type="CDD" id="cd00657">
    <property type="entry name" value="Ferritin_like"/>
    <property type="match status" value="1"/>
</dbReference>
<dbReference type="Pfam" id="PF07875">
    <property type="entry name" value="Coat_F"/>
    <property type="match status" value="1"/>
</dbReference>
<sequence length="156" mass="17760">MILTEKETMLLNDLKSEEKLCIDKYNKYASEACDPQLKNVFTSIGQTEQNHYDTITQMINGTAPSTNMGGSQKPNLQAASQQNSAQQSVGQEQRKNDEYLCTDALGTEKHVSSTYNTCIFEFKDENVRNTLNHIQKEEQEHGKKLYDYLSQNGMYS</sequence>
<name>A0A6P1MBZ1_9FIRM</name>
<dbReference type="AlphaFoldDB" id="A0A6P1MBZ1"/>
<dbReference type="EMBL" id="CP047591">
    <property type="protein sequence ID" value="QHI71542.1"/>
    <property type="molecule type" value="Genomic_DNA"/>
</dbReference>
<feature type="region of interest" description="Disordered" evidence="1">
    <location>
        <begin position="59"/>
        <end position="94"/>
    </location>
</feature>
<dbReference type="InterPro" id="IPR012347">
    <property type="entry name" value="Ferritin-like"/>
</dbReference>
<dbReference type="RefSeq" id="WP_162361317.1">
    <property type="nucleotide sequence ID" value="NZ_CP047591.1"/>
</dbReference>